<dbReference type="SMART" id="SM00409">
    <property type="entry name" value="IG"/>
    <property type="match status" value="3"/>
</dbReference>
<evidence type="ECO:0000256" key="3">
    <source>
        <dbReference type="ARBA" id="ARBA00023319"/>
    </source>
</evidence>
<evidence type="ECO:0000256" key="2">
    <source>
        <dbReference type="ARBA" id="ARBA00023157"/>
    </source>
</evidence>
<dbReference type="InterPro" id="IPR003961">
    <property type="entry name" value="FN3_dom"/>
</dbReference>
<dbReference type="InterPro" id="IPR003598">
    <property type="entry name" value="Ig_sub2"/>
</dbReference>
<dbReference type="InterPro" id="IPR003599">
    <property type="entry name" value="Ig_sub"/>
</dbReference>
<accession>A0A7F5R395</accession>
<dbReference type="InterPro" id="IPR007110">
    <property type="entry name" value="Ig-like_dom"/>
</dbReference>
<reference evidence="8" key="1">
    <citation type="submission" date="2025-08" db="UniProtKB">
        <authorList>
            <consortium name="RefSeq"/>
        </authorList>
    </citation>
    <scope>IDENTIFICATION</scope>
    <source>
        <tissue evidence="8">Entire body</tissue>
    </source>
</reference>
<keyword evidence="2" id="KW-1015">Disulfide bond</keyword>
<dbReference type="Gene3D" id="2.60.40.10">
    <property type="entry name" value="Immunoglobulins"/>
    <property type="match status" value="4"/>
</dbReference>
<feature type="domain" description="Ig-like" evidence="5">
    <location>
        <begin position="20"/>
        <end position="105"/>
    </location>
</feature>
<dbReference type="PANTHER" id="PTHR45080">
    <property type="entry name" value="CONTACTIN 5"/>
    <property type="match status" value="1"/>
</dbReference>
<dbReference type="GeneID" id="112904258"/>
<sequence>MWTVIMLLSIFKACAFSRSSEFKSFPTTVKAPENDTVLLPCYLQTSSDDSPKSPIKIRWYKDGRLLVDSSIPQRPAPDRFTLWGNGSLQVVKIEPKDTAEYMCEIIRPYPWSTIQQIHAIEVLHPPSVTPDPISGVLRVKIGEQVWMSCKPQGVPYPIMNWYKEGVELKLLDHRELLKFIAIDRSLSGNYTCVARNGVGNPASAKIRLIINYPPELMTHRSTIFTAPGIKVELKCDVSADPPATVQWLKDNIPIDLNYRIMEIDDENQHILVIRNVTSDDFGEYTCRAHNKMGHGEIHIQVTGIPQPPVFKMANQHDVNTKNSYKLIWEVDSYMPIIEYLLSFKSQSNNRWKKLYIPAEMSTGYTHSKMYTFEGLKENTIYEAFVTARNRFGWSKPSNTFMFATDGAGPDVIPDYGPE</sequence>
<feature type="chain" id="PRO_5028932547" evidence="4">
    <location>
        <begin position="18"/>
        <end position="418"/>
    </location>
</feature>
<keyword evidence="7" id="KW-1185">Reference proteome</keyword>
<feature type="signal peptide" evidence="4">
    <location>
        <begin position="1"/>
        <end position="17"/>
    </location>
</feature>
<dbReference type="GO" id="GO:0050808">
    <property type="term" value="P:synapse organization"/>
    <property type="evidence" value="ECO:0007669"/>
    <property type="project" value="TreeGrafter"/>
</dbReference>
<organism evidence="7 8">
    <name type="scientific">Agrilus planipennis</name>
    <name type="common">Emerald ash borer</name>
    <name type="synonym">Agrilus marcopoli</name>
    <dbReference type="NCBI Taxonomy" id="224129"/>
    <lineage>
        <taxon>Eukaryota</taxon>
        <taxon>Metazoa</taxon>
        <taxon>Ecdysozoa</taxon>
        <taxon>Arthropoda</taxon>
        <taxon>Hexapoda</taxon>
        <taxon>Insecta</taxon>
        <taxon>Pterygota</taxon>
        <taxon>Neoptera</taxon>
        <taxon>Endopterygota</taxon>
        <taxon>Coleoptera</taxon>
        <taxon>Polyphaga</taxon>
        <taxon>Elateriformia</taxon>
        <taxon>Buprestoidea</taxon>
        <taxon>Buprestidae</taxon>
        <taxon>Agrilinae</taxon>
        <taxon>Agrilus</taxon>
    </lineage>
</organism>
<dbReference type="KEGG" id="apln:112904258"/>
<keyword evidence="3" id="KW-0393">Immunoglobulin domain</keyword>
<dbReference type="OrthoDB" id="10062932at2759"/>
<evidence type="ECO:0000259" key="6">
    <source>
        <dbReference type="PROSITE" id="PS50853"/>
    </source>
</evidence>
<proteinExistence type="predicted"/>
<evidence type="ECO:0000256" key="1">
    <source>
        <dbReference type="ARBA" id="ARBA00022737"/>
    </source>
</evidence>
<feature type="domain" description="Ig-like" evidence="5">
    <location>
        <begin position="214"/>
        <end position="302"/>
    </location>
</feature>
<evidence type="ECO:0000256" key="4">
    <source>
        <dbReference type="SAM" id="SignalP"/>
    </source>
</evidence>
<dbReference type="InterPro" id="IPR050958">
    <property type="entry name" value="Cell_Adh-Cytoskel_Orgn"/>
</dbReference>
<gene>
    <name evidence="8" type="primary">LOC112904258</name>
</gene>
<dbReference type="SUPFAM" id="SSF48726">
    <property type="entry name" value="Immunoglobulin"/>
    <property type="match status" value="3"/>
</dbReference>
<dbReference type="SUPFAM" id="SSF49265">
    <property type="entry name" value="Fibronectin type III"/>
    <property type="match status" value="1"/>
</dbReference>
<name>A0A7F5R395_AGRPL</name>
<dbReference type="InterPro" id="IPR036116">
    <property type="entry name" value="FN3_sf"/>
</dbReference>
<dbReference type="InterPro" id="IPR036179">
    <property type="entry name" value="Ig-like_dom_sf"/>
</dbReference>
<dbReference type="InterPro" id="IPR013106">
    <property type="entry name" value="Ig_V-set"/>
</dbReference>
<dbReference type="PANTHER" id="PTHR45080:SF4">
    <property type="entry name" value="GH03113P"/>
    <property type="match status" value="1"/>
</dbReference>
<dbReference type="InterPro" id="IPR013098">
    <property type="entry name" value="Ig_I-set"/>
</dbReference>
<dbReference type="FunFam" id="2.60.40.10:FF:000032">
    <property type="entry name" value="palladin isoform X1"/>
    <property type="match status" value="1"/>
</dbReference>
<dbReference type="Pfam" id="PF07679">
    <property type="entry name" value="I-set"/>
    <property type="match status" value="1"/>
</dbReference>
<dbReference type="InterPro" id="IPR013783">
    <property type="entry name" value="Ig-like_fold"/>
</dbReference>
<dbReference type="FunCoup" id="A0A7F5R395">
    <property type="interactions" value="5"/>
</dbReference>
<dbReference type="SMART" id="SM00060">
    <property type="entry name" value="FN3"/>
    <property type="match status" value="1"/>
</dbReference>
<dbReference type="PROSITE" id="PS50853">
    <property type="entry name" value="FN3"/>
    <property type="match status" value="1"/>
</dbReference>
<dbReference type="RefSeq" id="XP_025829634.1">
    <property type="nucleotide sequence ID" value="XM_025973849.1"/>
</dbReference>
<dbReference type="GO" id="GO:0008046">
    <property type="term" value="F:axon guidance receptor activity"/>
    <property type="evidence" value="ECO:0007669"/>
    <property type="project" value="TreeGrafter"/>
</dbReference>
<feature type="domain" description="Ig-like" evidence="5">
    <location>
        <begin position="126"/>
        <end position="207"/>
    </location>
</feature>
<dbReference type="CDD" id="cd00063">
    <property type="entry name" value="FN3"/>
    <property type="match status" value="1"/>
</dbReference>
<keyword evidence="1" id="KW-0677">Repeat</keyword>
<dbReference type="GO" id="GO:0030424">
    <property type="term" value="C:axon"/>
    <property type="evidence" value="ECO:0007669"/>
    <property type="project" value="TreeGrafter"/>
</dbReference>
<keyword evidence="4" id="KW-0732">Signal</keyword>
<dbReference type="PROSITE" id="PS50835">
    <property type="entry name" value="IG_LIKE"/>
    <property type="match status" value="3"/>
</dbReference>
<evidence type="ECO:0000259" key="5">
    <source>
        <dbReference type="PROSITE" id="PS50835"/>
    </source>
</evidence>
<dbReference type="SMART" id="SM00408">
    <property type="entry name" value="IGc2"/>
    <property type="match status" value="3"/>
</dbReference>
<dbReference type="CDD" id="cd00096">
    <property type="entry name" value="Ig"/>
    <property type="match status" value="2"/>
</dbReference>
<dbReference type="Pfam" id="PF13927">
    <property type="entry name" value="Ig_3"/>
    <property type="match status" value="1"/>
</dbReference>
<dbReference type="AlphaFoldDB" id="A0A7F5R395"/>
<dbReference type="InParanoid" id="A0A7F5R395"/>
<evidence type="ECO:0000313" key="8">
    <source>
        <dbReference type="RefSeq" id="XP_025829634.1"/>
    </source>
</evidence>
<feature type="domain" description="Fibronectin type-III" evidence="6">
    <location>
        <begin position="304"/>
        <end position="407"/>
    </location>
</feature>
<dbReference type="GO" id="GO:0005886">
    <property type="term" value="C:plasma membrane"/>
    <property type="evidence" value="ECO:0007669"/>
    <property type="project" value="TreeGrafter"/>
</dbReference>
<dbReference type="Pfam" id="PF07686">
    <property type="entry name" value="V-set"/>
    <property type="match status" value="1"/>
</dbReference>
<dbReference type="GO" id="GO:0043025">
    <property type="term" value="C:neuronal cell body"/>
    <property type="evidence" value="ECO:0007669"/>
    <property type="project" value="TreeGrafter"/>
</dbReference>
<dbReference type="Proteomes" id="UP000192223">
    <property type="component" value="Unplaced"/>
</dbReference>
<protein>
    <submittedName>
        <fullName evidence="8">Limbic system-associated membrane protein-like</fullName>
    </submittedName>
</protein>
<evidence type="ECO:0000313" key="7">
    <source>
        <dbReference type="Proteomes" id="UP000192223"/>
    </source>
</evidence>
<dbReference type="GO" id="GO:0007156">
    <property type="term" value="P:homophilic cell adhesion via plasma membrane adhesion molecules"/>
    <property type="evidence" value="ECO:0007669"/>
    <property type="project" value="TreeGrafter"/>
</dbReference>